<protein>
    <submittedName>
        <fullName evidence="2">Uncharacterized protein</fullName>
    </submittedName>
</protein>
<feature type="chain" id="PRO_5046846602" evidence="1">
    <location>
        <begin position="25"/>
        <end position="308"/>
    </location>
</feature>
<dbReference type="RefSeq" id="WP_343767235.1">
    <property type="nucleotide sequence ID" value="NZ_BAAACF010000001.1"/>
</dbReference>
<reference evidence="2 3" key="1">
    <citation type="journal article" date="2019" name="Int. J. Syst. Evol. Microbiol.">
        <title>The Global Catalogue of Microorganisms (GCM) 10K type strain sequencing project: providing services to taxonomists for standard genome sequencing and annotation.</title>
        <authorList>
            <consortium name="The Broad Institute Genomics Platform"/>
            <consortium name="The Broad Institute Genome Sequencing Center for Infectious Disease"/>
            <person name="Wu L."/>
            <person name="Ma J."/>
        </authorList>
    </citation>
    <scope>NUCLEOTIDE SEQUENCE [LARGE SCALE GENOMIC DNA]</scope>
    <source>
        <strain evidence="2 3">JCM 1405</strain>
    </source>
</reference>
<dbReference type="EMBL" id="BAAACF010000001">
    <property type="protein sequence ID" value="GAA0720403.1"/>
    <property type="molecule type" value="Genomic_DNA"/>
</dbReference>
<gene>
    <name evidence="2" type="ORF">GCM10008905_09540</name>
</gene>
<evidence type="ECO:0000313" key="3">
    <source>
        <dbReference type="Proteomes" id="UP001500339"/>
    </source>
</evidence>
<keyword evidence="1" id="KW-0732">Signal</keyword>
<evidence type="ECO:0000313" key="2">
    <source>
        <dbReference type="EMBL" id="GAA0720403.1"/>
    </source>
</evidence>
<accession>A0ABN1IT31</accession>
<evidence type="ECO:0000256" key="1">
    <source>
        <dbReference type="SAM" id="SignalP"/>
    </source>
</evidence>
<keyword evidence="3" id="KW-1185">Reference proteome</keyword>
<sequence length="308" mass="34337">MIKRKVVLILTCITLALPMGSVSAAKDLKNDLPMICEVKPISNSASGEILNIIENKNGIMLFMEDINISIDDKSEIVNEFDGKKLTKNDLKKGMKIKAYYGPAVTLSLPPISYGEKIIVSQENDTIGIAEQKIGSIINLKDEKTAYIKSKDDSTFTFITEKTEIVNEEGKKVSLKDIKEWNKIRMYFYKKDGVINLKGFSTTIYMAEKIVILGKVEKDLLATQGKISDLTHNKNGGAILLEGKKVTEFGYDVIRLNINENTKIINAKDKKQLSYKDLKKGAEIVAYYDGAVTRSIPPIGNCMEIIVLQ</sequence>
<proteinExistence type="predicted"/>
<dbReference type="Proteomes" id="UP001500339">
    <property type="component" value="Unassembled WGS sequence"/>
</dbReference>
<name>A0ABN1IT31_9CLOT</name>
<feature type="signal peptide" evidence="1">
    <location>
        <begin position="1"/>
        <end position="24"/>
    </location>
</feature>
<comment type="caution">
    <text evidence="2">The sequence shown here is derived from an EMBL/GenBank/DDBJ whole genome shotgun (WGS) entry which is preliminary data.</text>
</comment>
<organism evidence="2 3">
    <name type="scientific">Clostridium malenominatum</name>
    <dbReference type="NCBI Taxonomy" id="1539"/>
    <lineage>
        <taxon>Bacteria</taxon>
        <taxon>Bacillati</taxon>
        <taxon>Bacillota</taxon>
        <taxon>Clostridia</taxon>
        <taxon>Eubacteriales</taxon>
        <taxon>Clostridiaceae</taxon>
        <taxon>Clostridium</taxon>
    </lineage>
</organism>